<dbReference type="AlphaFoldDB" id="A0A5C6N9T7"/>
<feature type="compositionally biased region" description="Polar residues" evidence="1">
    <location>
        <begin position="372"/>
        <end position="381"/>
    </location>
</feature>
<dbReference type="PANTHER" id="PTHR18901">
    <property type="entry name" value="2-DEOXYGLUCOSE-6-PHOSPHATE PHOSPHATASE 2"/>
    <property type="match status" value="1"/>
</dbReference>
<feature type="non-terminal residue" evidence="2">
    <location>
        <position position="1"/>
    </location>
</feature>
<proteinExistence type="predicted"/>
<dbReference type="CDD" id="cd07505">
    <property type="entry name" value="HAD_BPGM-like"/>
    <property type="match status" value="1"/>
</dbReference>
<dbReference type="Proteomes" id="UP000324091">
    <property type="component" value="Chromosome 3"/>
</dbReference>
<dbReference type="InterPro" id="IPR041492">
    <property type="entry name" value="HAD_2"/>
</dbReference>
<comment type="caution">
    <text evidence="2">The sequence shown here is derived from an EMBL/GenBank/DDBJ whole genome shotgun (WGS) entry which is preliminary data.</text>
</comment>
<dbReference type="Gene3D" id="1.10.150.240">
    <property type="entry name" value="Putative phosphatase, domain 2"/>
    <property type="match status" value="1"/>
</dbReference>
<reference evidence="2 3" key="1">
    <citation type="submission" date="2019-04" db="EMBL/GenBank/DDBJ databases">
        <title>Chromosome genome assembly for Takifugu flavidus.</title>
        <authorList>
            <person name="Xiao S."/>
        </authorList>
    </citation>
    <scope>NUCLEOTIDE SEQUENCE [LARGE SCALE GENOMIC DNA]</scope>
    <source>
        <strain evidence="2">HTHZ2018</strain>
        <tissue evidence="2">Muscle</tissue>
    </source>
</reference>
<dbReference type="EMBL" id="RHFK02000016">
    <property type="protein sequence ID" value="TWW64252.1"/>
    <property type="molecule type" value="Genomic_DNA"/>
</dbReference>
<name>A0A5C6N9T7_9TELE</name>
<dbReference type="InterPro" id="IPR036412">
    <property type="entry name" value="HAD-like_sf"/>
</dbReference>
<evidence type="ECO:0000313" key="3">
    <source>
        <dbReference type="Proteomes" id="UP000324091"/>
    </source>
</evidence>
<evidence type="ECO:0000313" key="2">
    <source>
        <dbReference type="EMBL" id="TWW64252.1"/>
    </source>
</evidence>
<dbReference type="Gene3D" id="3.40.50.1000">
    <property type="entry name" value="HAD superfamily/HAD-like"/>
    <property type="match status" value="2"/>
</dbReference>
<evidence type="ECO:0000256" key="1">
    <source>
        <dbReference type="SAM" id="MobiDB-lite"/>
    </source>
</evidence>
<dbReference type="FunFam" id="1.10.150.240:FF:000001">
    <property type="entry name" value="Haloacid dehalogenase-like hydrolase domain"/>
    <property type="match status" value="1"/>
</dbReference>
<gene>
    <name evidence="2" type="ORF">D4764_03G0012600</name>
</gene>
<dbReference type="SFLD" id="SFLDG01129">
    <property type="entry name" value="C1.5:_HAD__Beta-PGM__Phosphata"/>
    <property type="match status" value="1"/>
</dbReference>
<dbReference type="InterPro" id="IPR023198">
    <property type="entry name" value="PGP-like_dom2"/>
</dbReference>
<dbReference type="Pfam" id="PF13419">
    <property type="entry name" value="HAD_2"/>
    <property type="match status" value="1"/>
</dbReference>
<protein>
    <submittedName>
        <fullName evidence="2">Pseudouridine-5'-phosphatase</fullName>
    </submittedName>
</protein>
<dbReference type="SUPFAM" id="SSF56784">
    <property type="entry name" value="HAD-like"/>
    <property type="match status" value="2"/>
</dbReference>
<feature type="region of interest" description="Disordered" evidence="1">
    <location>
        <begin position="236"/>
        <end position="278"/>
    </location>
</feature>
<organism evidence="2 3">
    <name type="scientific">Takifugu flavidus</name>
    <name type="common">sansaifugu</name>
    <dbReference type="NCBI Taxonomy" id="433684"/>
    <lineage>
        <taxon>Eukaryota</taxon>
        <taxon>Metazoa</taxon>
        <taxon>Chordata</taxon>
        <taxon>Craniata</taxon>
        <taxon>Vertebrata</taxon>
        <taxon>Euteleostomi</taxon>
        <taxon>Actinopterygii</taxon>
        <taxon>Neopterygii</taxon>
        <taxon>Teleostei</taxon>
        <taxon>Neoteleostei</taxon>
        <taxon>Acanthomorphata</taxon>
        <taxon>Eupercaria</taxon>
        <taxon>Tetraodontiformes</taxon>
        <taxon>Tetradontoidea</taxon>
        <taxon>Tetraodontidae</taxon>
        <taxon>Takifugu</taxon>
    </lineage>
</organism>
<accession>A0A5C6N9T7</accession>
<keyword evidence="3" id="KW-1185">Reference proteome</keyword>
<dbReference type="PANTHER" id="PTHR18901:SF38">
    <property type="entry name" value="PSEUDOURIDINE-5'-PHOSPHATASE"/>
    <property type="match status" value="1"/>
</dbReference>
<feature type="compositionally biased region" description="Basic and acidic residues" evidence="1">
    <location>
        <begin position="247"/>
        <end position="277"/>
    </location>
</feature>
<sequence length="453" mass="51147">EGNMSVLGCSYKPVTNVIFDMDGLLLDTERLYTAAFQEICDRFQKQYTWAVKSLVMGRGALEACQIIKDTLELPMTAEELLSESRQVQERIFPSAKLLPGVEKLVIHLQQHNIPIAVATSSASATFSLKTSQHKDFFGRFDHIVLGDDPDVKNNKPLPDSFLVCASRFNPPAAPESEYKLEGDSNIAQGCTEPYWHRHDCKISAGDEHVTEWLQQDVGTRWNSTHLMIERLLDPKYEDSREEEEEEERRQGAETQDRGKAGGQKLEKIGPSETDTKGRTLGLDFQEMDLFSMSYFMHTGMCQRTPESWHVVFFPDDGRRPPPVLTSTRTDLHPYRPPPVLTSTCTDLHLYRPPPVLTSTRTDLHPYRPPPTSTRTDLPVQTSTRTDLHLYRPPPECLVFEDAPNGVKAALAAGMQVVMVPDDNMDPRLTQEATLRLRSVEEFEPGLFGLPSFS</sequence>
<feature type="region of interest" description="Disordered" evidence="1">
    <location>
        <begin position="351"/>
        <end position="381"/>
    </location>
</feature>
<dbReference type="SFLD" id="SFLDS00003">
    <property type="entry name" value="Haloacid_Dehalogenase"/>
    <property type="match status" value="1"/>
</dbReference>
<dbReference type="GO" id="GO:0016791">
    <property type="term" value="F:phosphatase activity"/>
    <property type="evidence" value="ECO:0007669"/>
    <property type="project" value="TreeGrafter"/>
</dbReference>
<dbReference type="InterPro" id="IPR023214">
    <property type="entry name" value="HAD_sf"/>
</dbReference>